<sequence>MSDNATGSASLGRPARQTAADRRAMPDLKDIAASAADKEDICTRLVPMRAVDPTTGTVTYLGAPCKATDANKCPACAKAARSLRMTQLREGWTLDAEPIAETTEPTDAQREILAHRARLFNDYHDARNDGDDELADAIRGLVAELDGELRELGVRGRFPSLDEKPRRKAKSTRRRQDAPDLPRLRVEKTTVGKLYGGKYRPSTFLTLTMPSYGAINRTGAKTKDGKVCGDGSPRDPETYDYSRAARDIVHFAALFDRWVQNLRRAVGWDVQYFATVEPQKRGAPHLHIAIRGSISRKTFEQVTAATYRQIWWPHHDREVYRDDKMPVWDYDAGTFVDPRTRRPLTGWNEALDVMDTVDELDPAHVIRFGAQIDPQAVLAGTDKCENKVRYLTKYLTKSIADVLDTDSRRTAVHYDRLHAELQHTPCSPRCGVWLRYGIVPKGATEKTVPGRCKGKAHRRDTLGLPGRRVLVSKKWTGKTLPDHRADRVEFVRQSLAAAGIVKPDTSHLRITPVRPGDKDAPPIEHLIMNAVVARINNRAQYTTARLVQAESPPGNQQESHNSVVPQHISINQQSAA</sequence>
<feature type="region of interest" description="Disordered" evidence="1">
    <location>
        <begin position="159"/>
        <end position="181"/>
    </location>
</feature>
<evidence type="ECO:0000313" key="2">
    <source>
        <dbReference type="EMBL" id="PKV77302.1"/>
    </source>
</evidence>
<organism evidence="2 3">
    <name type="scientific">Nocardia fluminea</name>
    <dbReference type="NCBI Taxonomy" id="134984"/>
    <lineage>
        <taxon>Bacteria</taxon>
        <taxon>Bacillati</taxon>
        <taxon>Actinomycetota</taxon>
        <taxon>Actinomycetes</taxon>
        <taxon>Mycobacteriales</taxon>
        <taxon>Nocardiaceae</taxon>
        <taxon>Nocardia</taxon>
    </lineage>
</organism>
<accession>A0A2N3V6Q3</accession>
<keyword evidence="3" id="KW-1185">Reference proteome</keyword>
<dbReference type="RefSeq" id="WP_245914271.1">
    <property type="nucleotide sequence ID" value="NZ_PJMW01000002.1"/>
</dbReference>
<dbReference type="EMBL" id="PJMW01000002">
    <property type="protein sequence ID" value="PKV77302.1"/>
    <property type="molecule type" value="Genomic_DNA"/>
</dbReference>
<gene>
    <name evidence="2" type="ORF">ATK86_1632</name>
</gene>
<feature type="region of interest" description="Disordered" evidence="1">
    <location>
        <begin position="548"/>
        <end position="576"/>
    </location>
</feature>
<reference evidence="2 3" key="1">
    <citation type="submission" date="2017-12" db="EMBL/GenBank/DDBJ databases">
        <title>Sequencing the genomes of 1000 Actinobacteria strains.</title>
        <authorList>
            <person name="Klenk H.-P."/>
        </authorList>
    </citation>
    <scope>NUCLEOTIDE SEQUENCE [LARGE SCALE GENOMIC DNA]</scope>
    <source>
        <strain evidence="2 3">DSM 44489</strain>
    </source>
</reference>
<dbReference type="Proteomes" id="UP000233766">
    <property type="component" value="Unassembled WGS sequence"/>
</dbReference>
<evidence type="ECO:0000256" key="1">
    <source>
        <dbReference type="SAM" id="MobiDB-lite"/>
    </source>
</evidence>
<dbReference type="Pfam" id="PF20199">
    <property type="entry name" value="RepSA"/>
    <property type="match status" value="1"/>
</dbReference>
<name>A0A2N3V6Q3_9NOCA</name>
<dbReference type="InterPro" id="IPR046828">
    <property type="entry name" value="RepSA"/>
</dbReference>
<dbReference type="AlphaFoldDB" id="A0A2N3V6Q3"/>
<proteinExistence type="predicted"/>
<evidence type="ECO:0000313" key="3">
    <source>
        <dbReference type="Proteomes" id="UP000233766"/>
    </source>
</evidence>
<feature type="region of interest" description="Disordered" evidence="1">
    <location>
        <begin position="1"/>
        <end position="26"/>
    </location>
</feature>
<protein>
    <recommendedName>
        <fullName evidence="4">Replication initiator protein</fullName>
    </recommendedName>
</protein>
<evidence type="ECO:0008006" key="4">
    <source>
        <dbReference type="Google" id="ProtNLM"/>
    </source>
</evidence>
<comment type="caution">
    <text evidence="2">The sequence shown here is derived from an EMBL/GenBank/DDBJ whole genome shotgun (WGS) entry which is preliminary data.</text>
</comment>
<feature type="compositionally biased region" description="Polar residues" evidence="1">
    <location>
        <begin position="553"/>
        <end position="576"/>
    </location>
</feature>